<dbReference type="EMBL" id="JARKIK010001116">
    <property type="protein sequence ID" value="KAK8719919.1"/>
    <property type="molecule type" value="Genomic_DNA"/>
</dbReference>
<sequence>DCRCSGGEEESKRRMALSCERPFVFLHGHCILVESQKTGNWNEMKTFCNHKGTEMVKVDSENFMYYLVKYLHENGLAVVDYWVGGSDQGNEGTFFWPDGIRVKMGTPFWGDGPDDHVQEPDGGAGQNCIGMWKDDHYFLFDYNC</sequence>
<dbReference type="Gene3D" id="3.10.100.10">
    <property type="entry name" value="Mannose-Binding Protein A, subunit A"/>
    <property type="match status" value="1"/>
</dbReference>
<dbReference type="InterPro" id="IPR001304">
    <property type="entry name" value="C-type_lectin-like"/>
</dbReference>
<dbReference type="Proteomes" id="UP001445076">
    <property type="component" value="Unassembled WGS sequence"/>
</dbReference>
<organism evidence="2 3">
    <name type="scientific">Cherax quadricarinatus</name>
    <name type="common">Australian red claw crayfish</name>
    <dbReference type="NCBI Taxonomy" id="27406"/>
    <lineage>
        <taxon>Eukaryota</taxon>
        <taxon>Metazoa</taxon>
        <taxon>Ecdysozoa</taxon>
        <taxon>Arthropoda</taxon>
        <taxon>Crustacea</taxon>
        <taxon>Multicrustacea</taxon>
        <taxon>Malacostraca</taxon>
        <taxon>Eumalacostraca</taxon>
        <taxon>Eucarida</taxon>
        <taxon>Decapoda</taxon>
        <taxon>Pleocyemata</taxon>
        <taxon>Astacidea</taxon>
        <taxon>Parastacoidea</taxon>
        <taxon>Parastacidae</taxon>
        <taxon>Cherax</taxon>
    </lineage>
</organism>
<feature type="non-terminal residue" evidence="2">
    <location>
        <position position="144"/>
    </location>
</feature>
<evidence type="ECO:0000313" key="2">
    <source>
        <dbReference type="EMBL" id="KAK8719919.1"/>
    </source>
</evidence>
<dbReference type="InterPro" id="IPR016186">
    <property type="entry name" value="C-type_lectin-like/link_sf"/>
</dbReference>
<feature type="non-terminal residue" evidence="2">
    <location>
        <position position="1"/>
    </location>
</feature>
<gene>
    <name evidence="2" type="ORF">OTU49_013693</name>
</gene>
<comment type="caution">
    <text evidence="2">The sequence shown here is derived from an EMBL/GenBank/DDBJ whole genome shotgun (WGS) entry which is preliminary data.</text>
</comment>
<keyword evidence="3" id="KW-1185">Reference proteome</keyword>
<protein>
    <recommendedName>
        <fullName evidence="1">C-type lectin domain-containing protein</fullName>
    </recommendedName>
</protein>
<accession>A0AAW0VS78</accession>
<dbReference type="SUPFAM" id="SSF56436">
    <property type="entry name" value="C-type lectin-like"/>
    <property type="match status" value="1"/>
</dbReference>
<feature type="domain" description="C-type lectin" evidence="1">
    <location>
        <begin position="26"/>
        <end position="144"/>
    </location>
</feature>
<evidence type="ECO:0000313" key="3">
    <source>
        <dbReference type="Proteomes" id="UP001445076"/>
    </source>
</evidence>
<evidence type="ECO:0000259" key="1">
    <source>
        <dbReference type="PROSITE" id="PS50041"/>
    </source>
</evidence>
<dbReference type="Pfam" id="PF00059">
    <property type="entry name" value="Lectin_C"/>
    <property type="match status" value="1"/>
</dbReference>
<dbReference type="PROSITE" id="PS50041">
    <property type="entry name" value="C_TYPE_LECTIN_2"/>
    <property type="match status" value="1"/>
</dbReference>
<name>A0AAW0VS78_CHEQU</name>
<dbReference type="InterPro" id="IPR016187">
    <property type="entry name" value="CTDL_fold"/>
</dbReference>
<reference evidence="2 3" key="1">
    <citation type="journal article" date="2024" name="BMC Genomics">
        <title>Genome assembly of redclaw crayfish (Cherax quadricarinatus) provides insights into its immune adaptation and hypoxia tolerance.</title>
        <authorList>
            <person name="Liu Z."/>
            <person name="Zheng J."/>
            <person name="Li H."/>
            <person name="Fang K."/>
            <person name="Wang S."/>
            <person name="He J."/>
            <person name="Zhou D."/>
            <person name="Weng S."/>
            <person name="Chi M."/>
            <person name="Gu Z."/>
            <person name="He J."/>
            <person name="Li F."/>
            <person name="Wang M."/>
        </authorList>
    </citation>
    <scope>NUCLEOTIDE SEQUENCE [LARGE SCALE GENOMIC DNA]</scope>
    <source>
        <strain evidence="2">ZL_2023a</strain>
    </source>
</reference>
<proteinExistence type="predicted"/>
<dbReference type="AlphaFoldDB" id="A0AAW0VS78"/>
<dbReference type="CDD" id="cd00037">
    <property type="entry name" value="CLECT"/>
    <property type="match status" value="1"/>
</dbReference>